<dbReference type="InterPro" id="IPR032756">
    <property type="entry name" value="DUF4685"/>
</dbReference>
<feature type="region of interest" description="Disordered" evidence="1">
    <location>
        <begin position="865"/>
        <end position="935"/>
    </location>
</feature>
<dbReference type="InterPro" id="IPR036034">
    <property type="entry name" value="PDZ_sf"/>
</dbReference>
<dbReference type="PANTHER" id="PTHR14102:SF12">
    <property type="entry name" value="CDNA SEQUENCE BC034090"/>
    <property type="match status" value="1"/>
</dbReference>
<dbReference type="SUPFAM" id="SSF50156">
    <property type="entry name" value="PDZ domain-like"/>
    <property type="match status" value="1"/>
</dbReference>
<feature type="compositionally biased region" description="Polar residues" evidence="1">
    <location>
        <begin position="976"/>
        <end position="1001"/>
    </location>
</feature>
<feature type="region of interest" description="Disordered" evidence="1">
    <location>
        <begin position="957"/>
        <end position="1054"/>
    </location>
</feature>
<feature type="region of interest" description="Disordered" evidence="1">
    <location>
        <begin position="1218"/>
        <end position="1252"/>
    </location>
</feature>
<dbReference type="InterPro" id="IPR051741">
    <property type="entry name" value="PAR6_homolog"/>
</dbReference>
<dbReference type="RefSeq" id="XP_014638738.1">
    <property type="nucleotide sequence ID" value="XM_014783252.1"/>
</dbReference>
<feature type="compositionally biased region" description="Basic and acidic residues" evidence="1">
    <location>
        <begin position="887"/>
        <end position="896"/>
    </location>
</feature>
<dbReference type="SMART" id="SM00228">
    <property type="entry name" value="PDZ"/>
    <property type="match status" value="1"/>
</dbReference>
<feature type="region of interest" description="Disordered" evidence="1">
    <location>
        <begin position="584"/>
        <end position="661"/>
    </location>
</feature>
<gene>
    <name evidence="4" type="primary">LOC101393364</name>
</gene>
<dbReference type="Gene3D" id="2.30.42.10">
    <property type="match status" value="1"/>
</dbReference>
<feature type="region of interest" description="Disordered" evidence="1">
    <location>
        <begin position="810"/>
        <end position="853"/>
    </location>
</feature>
<feature type="region of interest" description="Disordered" evidence="1">
    <location>
        <begin position="1144"/>
        <end position="1201"/>
    </location>
</feature>
<reference evidence="4" key="1">
    <citation type="submission" date="2025-08" db="UniProtKB">
        <authorList>
            <consortium name="RefSeq"/>
        </authorList>
    </citation>
    <scope>IDENTIFICATION</scope>
</reference>
<feature type="region of interest" description="Disordered" evidence="1">
    <location>
        <begin position="406"/>
        <end position="430"/>
    </location>
</feature>
<sequence>MVTAVLKHKCESSPCWKVNLAGRRKDEWAVGVAPRRGRPTPLEKLSTQRAFLRFPHRWPSLLRPPPPHRVSSYAVPVKLSKNAVFPWLALAAASPAGAGRADATDPARPRPAARAPPPGVGPRPGRRPHPRAPRVPARGPAAPSSPHSGRGLAFPPAPLTSGRRALPRRREKRLRWARASGRRRDPRPAAEGGRGQRSASPPRRLQGMEAAADPAGGGPQGLKIGSRTASSVEVTPDMEGSGPEPQPDNGHLPRPWPCLQEDRTPSLMALQPPRASGIQLQGPSVLESKVRALKEKMTAGKQGASPCLTSHERPSPNKAKSRRVKVGGARTPSEGSSLPDAVVVLHAQNLTDGQLDSGVSEEEPARNGGPRLPRSPAPGLECWNGRSPWPPEAVWTLPDHERSLLPGPGSLQESPVHRVTPGRPGGPGPCNKITHMPNLRKGRSYLPQDGLVTGGDLDSLSLTCEEHFVPSPDLLGGLWRAGDLGALGPGCSALSLSDRVERNRLLLQEMLSVGGQGPPKVGIPAWTPSWGRAVPERPAGDVDWDSGISLQDLDQNRTFGPKPEPVLSPRHEEAKHLLQRARMKARTRPLRASHDIVPTIAQGSRDAGRSPALDPRMTLACRDNLQNGNTSDSSSGESSSGQWPKRGPSPSHVRFEDESARDAESRYLERLQQRQRQVLGCALQAGEQGPLRSKPDLAAYMNGGFQRREAGEGALRRPGGGRDRRALPAPPPARGRERKCRTCGHCLEDRRPPQGKAAPDPRVLQERHAACGTEGMLAEPLSSRGRSAPIRPLPAQPGLHTQWIRETHIGDPVRPEEVDSALDSTDTSDSCRTDSEEAGTSQPSRARLRGFRPRGGHRWFRKAEMELPRSPEARHCPPGVDLVEASDEGKEGRGHAPEGTLFPREDAFSKPPVLESKRASLGSQGQPGPGLGSHWAHPVDARAQCRTACAVASCMKLGSSGPGRQAQVVEGPESLETPSASSLQQSHAEPSAPHQAQQPTASLPDEGWVPTPPSSRKTTSPGSHRHTALAGPRGPGDQGEPVNTPRPPSRSVVPRTCELIPPQTQPCGPQVRHPLLALSTNSCNNSVPWGLQEPQGGASPEGRVEKGPRSKEPEAPLEDRGDGGCQGFLGSAAAGTVSTVGVSLSLASEEPESSQEPEGGLQRTESSSRGHVSSRAVPGVSAGPGPPSAAPSDRNKKSSSSIASTLGLKKFFSALGQGTRPRLGKSHSYSVEQLPPPAPGPASHTSTPKVKRAPSLQSLHLGSPSHQHRKAASFQNLHYLLSGKVDRSSLYLVGEPGDHSVAGRPAKAAPRRALSVEDVGAPSLARTVGRVVEVFPDGTSQLQLQRSPEGTFGFCVASGNGRRDSGFYVQAMADESTAKLYSGLLGVGDELLEVNGAKVAGLGLAHIKELLAHAESLSIRVLRQRPVPR</sequence>
<feature type="domain" description="PDZ" evidence="2">
    <location>
        <begin position="1341"/>
        <end position="1411"/>
    </location>
</feature>
<name>A0ABM1CGQ7_CERSS</name>
<feature type="region of interest" description="Disordered" evidence="1">
    <location>
        <begin position="298"/>
        <end position="338"/>
    </location>
</feature>
<evidence type="ECO:0000256" key="1">
    <source>
        <dbReference type="SAM" id="MobiDB-lite"/>
    </source>
</evidence>
<feature type="compositionally biased region" description="Basic and acidic residues" evidence="1">
    <location>
        <begin position="1102"/>
        <end position="1122"/>
    </location>
</feature>
<proteinExistence type="predicted"/>
<feature type="region of interest" description="Disordered" evidence="1">
    <location>
        <begin position="352"/>
        <end position="382"/>
    </location>
</feature>
<organism evidence="3 4">
    <name type="scientific">Ceratotherium simum simum</name>
    <name type="common">Southern white rhinoceros</name>
    <dbReference type="NCBI Taxonomy" id="73337"/>
    <lineage>
        <taxon>Eukaryota</taxon>
        <taxon>Metazoa</taxon>
        <taxon>Chordata</taxon>
        <taxon>Craniata</taxon>
        <taxon>Vertebrata</taxon>
        <taxon>Euteleostomi</taxon>
        <taxon>Mammalia</taxon>
        <taxon>Eutheria</taxon>
        <taxon>Laurasiatheria</taxon>
        <taxon>Perissodactyla</taxon>
        <taxon>Rhinocerotidae</taxon>
        <taxon>Ceratotherium</taxon>
    </lineage>
</organism>
<feature type="region of interest" description="Disordered" evidence="1">
    <location>
        <begin position="1086"/>
        <end position="1131"/>
    </location>
</feature>
<feature type="region of interest" description="Disordered" evidence="1">
    <location>
        <begin position="708"/>
        <end position="739"/>
    </location>
</feature>
<protein>
    <submittedName>
        <fullName evidence="4">Uncharacterized protein KIAA1614 homolog</fullName>
    </submittedName>
</protein>
<dbReference type="PROSITE" id="PS50106">
    <property type="entry name" value="PDZ"/>
    <property type="match status" value="1"/>
</dbReference>
<feature type="region of interest" description="Disordered" evidence="1">
    <location>
        <begin position="97"/>
        <end position="256"/>
    </location>
</feature>
<feature type="region of interest" description="Disordered" evidence="1">
    <location>
        <begin position="745"/>
        <end position="764"/>
    </location>
</feature>
<feature type="compositionally biased region" description="Basic residues" evidence="1">
    <location>
        <begin position="165"/>
        <end position="181"/>
    </location>
</feature>
<dbReference type="InterPro" id="IPR001478">
    <property type="entry name" value="PDZ"/>
</dbReference>
<dbReference type="GeneID" id="101393364"/>
<dbReference type="Proteomes" id="UP000694910">
    <property type="component" value="Unplaced"/>
</dbReference>
<evidence type="ECO:0000259" key="2">
    <source>
        <dbReference type="PROSITE" id="PS50106"/>
    </source>
</evidence>
<evidence type="ECO:0000313" key="3">
    <source>
        <dbReference type="Proteomes" id="UP000694910"/>
    </source>
</evidence>
<dbReference type="PANTHER" id="PTHR14102">
    <property type="entry name" value="PAR-6-RELATED"/>
    <property type="match status" value="1"/>
</dbReference>
<keyword evidence="3" id="KW-1185">Reference proteome</keyword>
<dbReference type="Pfam" id="PF00595">
    <property type="entry name" value="PDZ"/>
    <property type="match status" value="1"/>
</dbReference>
<evidence type="ECO:0000313" key="4">
    <source>
        <dbReference type="RefSeq" id="XP_014638738.1"/>
    </source>
</evidence>
<accession>A0ABM1CGQ7</accession>
<feature type="compositionally biased region" description="Basic and acidic residues" evidence="1">
    <location>
        <begin position="865"/>
        <end position="875"/>
    </location>
</feature>
<dbReference type="Pfam" id="PF15737">
    <property type="entry name" value="DUF4685"/>
    <property type="match status" value="1"/>
</dbReference>
<feature type="compositionally biased region" description="Low complexity" evidence="1">
    <location>
        <begin position="134"/>
        <end position="151"/>
    </location>
</feature>
<feature type="compositionally biased region" description="Low complexity" evidence="1">
    <location>
        <begin position="631"/>
        <end position="641"/>
    </location>
</feature>
<feature type="compositionally biased region" description="Basic and acidic residues" evidence="1">
    <location>
        <begin position="708"/>
        <end position="726"/>
    </location>
</feature>